<keyword evidence="4" id="KW-1185">Reference proteome</keyword>
<feature type="compositionally biased region" description="Low complexity" evidence="1">
    <location>
        <begin position="237"/>
        <end position="246"/>
    </location>
</feature>
<protein>
    <submittedName>
        <fullName evidence="3">Uncharacterized protein</fullName>
    </submittedName>
</protein>
<name>A0A163LZ50_DIDRA</name>
<keyword evidence="2" id="KW-1133">Transmembrane helix</keyword>
<keyword evidence="2" id="KW-0812">Transmembrane</keyword>
<dbReference type="Proteomes" id="UP000076837">
    <property type="component" value="Unassembled WGS sequence"/>
</dbReference>
<comment type="caution">
    <text evidence="3">The sequence shown here is derived from an EMBL/GenBank/DDBJ whole genome shotgun (WGS) entry which is preliminary data.</text>
</comment>
<evidence type="ECO:0000313" key="3">
    <source>
        <dbReference type="EMBL" id="KZM28251.1"/>
    </source>
</evidence>
<evidence type="ECO:0000313" key="4">
    <source>
        <dbReference type="Proteomes" id="UP000076837"/>
    </source>
</evidence>
<feature type="region of interest" description="Disordered" evidence="1">
    <location>
        <begin position="75"/>
        <end position="104"/>
    </location>
</feature>
<proteinExistence type="predicted"/>
<feature type="transmembrane region" description="Helical" evidence="2">
    <location>
        <begin position="394"/>
        <end position="416"/>
    </location>
</feature>
<feature type="region of interest" description="Disordered" evidence="1">
    <location>
        <begin position="237"/>
        <end position="266"/>
    </location>
</feature>
<sequence length="467" mass="50182">MEAPTSRHRPARPNKAQAEAVQTYKEKAKQARERNNSIGVRVPPNIASYDYAYASTSKNDASIPTVLKPSISHPAPAGAFPVSPPAQQEKWAGDEQKPESVIKTSKVSSNTSVYRKPTVLGVTTAAAVIKESVQYVCADVNGGASRPTSPPKSTTVKVSMKPKIPTIKVETCKVESCRSGGCQVEHCRGMYYRTPHLEPLVTSRSPSPTKTMPNFTRQYSIEGDSIFGYKIKDPLSTSAGANNSSSSEDEKSKVTPNKTQDTCKHTLPKRTLTDRWPWIRKGTGAAIGKPPNAPAPDPPARAPTFRRPMSIYVSPFDSITAPPSTLPPTRPTPLRPVATAAVKATRTATATAPTTIHPASPKKPALVPRVAPTSKPVASSTSANFDTDFAQIKAFFLLTLKICLGLYAVVALWFILDAIREALCVVTVPFRLLGHIVGFVWAIVGFFGRSLGMAAGGAGWKIRVLGR</sequence>
<feature type="compositionally biased region" description="Basic residues" evidence="1">
    <location>
        <begin position="1"/>
        <end position="12"/>
    </location>
</feature>
<feature type="region of interest" description="Disordered" evidence="1">
    <location>
        <begin position="1"/>
        <end position="20"/>
    </location>
</feature>
<dbReference type="EMBL" id="JYNV01000028">
    <property type="protein sequence ID" value="KZM28251.1"/>
    <property type="molecule type" value="Genomic_DNA"/>
</dbReference>
<gene>
    <name evidence="3" type="ORF">ST47_g616</name>
</gene>
<evidence type="ECO:0000256" key="2">
    <source>
        <dbReference type="SAM" id="Phobius"/>
    </source>
</evidence>
<feature type="compositionally biased region" description="Basic and acidic residues" evidence="1">
    <location>
        <begin position="91"/>
        <end position="100"/>
    </location>
</feature>
<accession>A0A163LZ50</accession>
<keyword evidence="2" id="KW-0472">Membrane</keyword>
<evidence type="ECO:0000256" key="1">
    <source>
        <dbReference type="SAM" id="MobiDB-lite"/>
    </source>
</evidence>
<reference evidence="3 4" key="1">
    <citation type="journal article" date="2016" name="Sci. Rep.">
        <title>Draft genome sequencing and secretome analysis of fungal phytopathogen Ascochyta rabiei provides insight into the necrotrophic effector repertoire.</title>
        <authorList>
            <person name="Verma S."/>
            <person name="Gazara R.K."/>
            <person name="Nizam S."/>
            <person name="Parween S."/>
            <person name="Chattopadhyay D."/>
            <person name="Verma P.K."/>
        </authorList>
    </citation>
    <scope>NUCLEOTIDE SEQUENCE [LARGE SCALE GENOMIC DNA]</scope>
    <source>
        <strain evidence="3 4">ArDII</strain>
    </source>
</reference>
<dbReference type="AlphaFoldDB" id="A0A163LZ50"/>
<feature type="region of interest" description="Disordered" evidence="1">
    <location>
        <begin position="349"/>
        <end position="368"/>
    </location>
</feature>
<organism evidence="3 4">
    <name type="scientific">Didymella rabiei</name>
    <name type="common">Chickpea ascochyta blight fungus</name>
    <name type="synonym">Mycosphaerella rabiei</name>
    <dbReference type="NCBI Taxonomy" id="5454"/>
    <lineage>
        <taxon>Eukaryota</taxon>
        <taxon>Fungi</taxon>
        <taxon>Dikarya</taxon>
        <taxon>Ascomycota</taxon>
        <taxon>Pezizomycotina</taxon>
        <taxon>Dothideomycetes</taxon>
        <taxon>Pleosporomycetidae</taxon>
        <taxon>Pleosporales</taxon>
        <taxon>Pleosporineae</taxon>
        <taxon>Didymellaceae</taxon>
        <taxon>Ascochyta</taxon>
    </lineage>
</organism>